<sequence>MLHTLSVSPWHADIAAMLRLMEHGDDLVLLSDGVTAAIADGRFLEILQSAP</sequence>
<dbReference type="Pfam" id="PF04077">
    <property type="entry name" value="DsrH"/>
    <property type="match status" value="1"/>
</dbReference>
<proteinExistence type="predicted"/>
<dbReference type="EMBL" id="UGMD01000002">
    <property type="protein sequence ID" value="STU93648.1"/>
    <property type="molecule type" value="Genomic_DNA"/>
</dbReference>
<organism evidence="1 2">
    <name type="scientific">Klebsiella pneumoniae</name>
    <dbReference type="NCBI Taxonomy" id="573"/>
    <lineage>
        <taxon>Bacteria</taxon>
        <taxon>Pseudomonadati</taxon>
        <taxon>Pseudomonadota</taxon>
        <taxon>Gammaproteobacteria</taxon>
        <taxon>Enterobacterales</taxon>
        <taxon>Enterobacteriaceae</taxon>
        <taxon>Klebsiella/Raoultella group</taxon>
        <taxon>Klebsiella</taxon>
        <taxon>Klebsiella pneumoniae complex</taxon>
    </lineage>
</organism>
<dbReference type="Proteomes" id="UP000255192">
    <property type="component" value="Unassembled WGS sequence"/>
</dbReference>
<dbReference type="GO" id="GO:0002143">
    <property type="term" value="P:tRNA wobble position uridine thiolation"/>
    <property type="evidence" value="ECO:0007669"/>
    <property type="project" value="InterPro"/>
</dbReference>
<dbReference type="GO" id="GO:0005737">
    <property type="term" value="C:cytoplasm"/>
    <property type="evidence" value="ECO:0007669"/>
    <property type="project" value="InterPro"/>
</dbReference>
<dbReference type="AlphaFoldDB" id="A0A378A1E1"/>
<accession>A0A378A1E1</accession>
<dbReference type="InterPro" id="IPR007215">
    <property type="entry name" value="Sulphur_relay_TusB/DsrH"/>
</dbReference>
<evidence type="ECO:0000313" key="2">
    <source>
        <dbReference type="Proteomes" id="UP000255192"/>
    </source>
</evidence>
<gene>
    <name evidence="1" type="primary">tusB</name>
    <name evidence="1" type="ORF">NCTC204_02516</name>
</gene>
<dbReference type="Gene3D" id="3.40.1260.10">
    <property type="entry name" value="DsrEFH-like"/>
    <property type="match status" value="1"/>
</dbReference>
<reference evidence="1 2" key="1">
    <citation type="submission" date="2018-06" db="EMBL/GenBank/DDBJ databases">
        <authorList>
            <consortium name="Pathogen Informatics"/>
            <person name="Doyle S."/>
        </authorList>
    </citation>
    <scope>NUCLEOTIDE SEQUENCE [LARGE SCALE GENOMIC DNA]</scope>
    <source>
        <strain evidence="1 2">NCTC204</strain>
    </source>
</reference>
<dbReference type="InterPro" id="IPR027396">
    <property type="entry name" value="DsrEFH-like"/>
</dbReference>
<name>A0A378A1E1_KLEPN</name>
<evidence type="ECO:0000313" key="1">
    <source>
        <dbReference type="EMBL" id="STU93648.1"/>
    </source>
</evidence>
<protein>
    <submittedName>
        <fullName evidence="1">Sulfur transfer complex subunit TusB</fullName>
    </submittedName>
</protein>
<dbReference type="SUPFAM" id="SSF75169">
    <property type="entry name" value="DsrEFH-like"/>
    <property type="match status" value="1"/>
</dbReference>